<keyword evidence="2" id="KW-1185">Reference proteome</keyword>
<dbReference type="PATRIC" id="fig|1177179.3.peg.2549"/>
<sequence length="105" mass="11198">MADLTLYIATGPSPLSSRFQEMLDMLLTGAAFGQPTALWLTDGCIASLALASHDDSLVNLADFGVRCLASEQALQAHPGLPLPVEPMDDDTLAALRAQAREIRVF</sequence>
<dbReference type="STRING" id="1177179.A11A3_12815"/>
<protein>
    <submittedName>
        <fullName evidence="1">Uncharacterized protein</fullName>
    </submittedName>
</protein>
<dbReference type="OrthoDB" id="6078483at2"/>
<dbReference type="SUPFAM" id="SSF75169">
    <property type="entry name" value="DsrEFH-like"/>
    <property type="match status" value="1"/>
</dbReference>
<organism evidence="1 2">
    <name type="scientific">Alcanivorax hongdengensis A-11-3</name>
    <dbReference type="NCBI Taxonomy" id="1177179"/>
    <lineage>
        <taxon>Bacteria</taxon>
        <taxon>Pseudomonadati</taxon>
        <taxon>Pseudomonadota</taxon>
        <taxon>Gammaproteobacteria</taxon>
        <taxon>Oceanospirillales</taxon>
        <taxon>Alcanivoracaceae</taxon>
        <taxon>Alcanivorax</taxon>
    </lineage>
</organism>
<dbReference type="EMBL" id="AMRJ01000022">
    <property type="protein sequence ID" value="EKF73609.1"/>
    <property type="molecule type" value="Genomic_DNA"/>
</dbReference>
<accession>L0W9E1</accession>
<proteinExistence type="predicted"/>
<evidence type="ECO:0000313" key="1">
    <source>
        <dbReference type="EMBL" id="EKF73609.1"/>
    </source>
</evidence>
<dbReference type="RefSeq" id="WP_008929735.1">
    <property type="nucleotide sequence ID" value="NZ_AMRJ01000022.1"/>
</dbReference>
<dbReference type="InterPro" id="IPR027396">
    <property type="entry name" value="DsrEFH-like"/>
</dbReference>
<dbReference type="AlphaFoldDB" id="L0W9E1"/>
<comment type="caution">
    <text evidence="1">The sequence shown here is derived from an EMBL/GenBank/DDBJ whole genome shotgun (WGS) entry which is preliminary data.</text>
</comment>
<name>L0W9E1_9GAMM</name>
<reference evidence="1 2" key="1">
    <citation type="journal article" date="2012" name="J. Bacteriol.">
        <title>Genome Sequence of the Alkane-Degrading Bacterium Alcanivorax hongdengensis Type Strain A-11-3.</title>
        <authorList>
            <person name="Lai Q."/>
            <person name="Shao Z."/>
        </authorList>
    </citation>
    <scope>NUCLEOTIDE SEQUENCE [LARGE SCALE GENOMIC DNA]</scope>
    <source>
        <strain evidence="1 2">A-11-3</strain>
    </source>
</reference>
<gene>
    <name evidence="1" type="ORF">A11A3_12815</name>
</gene>
<dbReference type="Proteomes" id="UP000010164">
    <property type="component" value="Unassembled WGS sequence"/>
</dbReference>
<evidence type="ECO:0000313" key="2">
    <source>
        <dbReference type="Proteomes" id="UP000010164"/>
    </source>
</evidence>